<evidence type="ECO:0000259" key="10">
    <source>
        <dbReference type="Pfam" id="PF19269"/>
    </source>
</evidence>
<sequence>MIGVWETLRRPGLALYNYLLAKATGGQFILRLEDTDRSRTVLDAEVRLYEDLKWAGLHWDEGPDIGGPYGPYKQSERLSLYHKHVEQLLEHGSAYRCFCSPEDVTAMQKNLLGTGRRVLYNGACSHISPSESARRAASGEAHCVRFKYEYPPNAHDINYGPVADRGDWGDFIILKQDRFPTYHFANVVDDHYMKITHVIRGAEWLISTPRHVALYNALGWSHPLFAHVGLLVDAEGQKLSKRNHDIDIRSWRNKGYLPSALLNFIMLLGWNPKWGKTKKDVMNMEDMIEKFHLKFTKGNITVNGKDKHLQVNHMLRLVKSLDQDGFLQRFLPGLEDYIKSVEDERLGRAADPEASTPMKDTIGPLVPLARPRGDSDGVASRDYLKKVFVVEQKAYKQPNTYVYRHRYFLWQVPESTYLKSLQEEMERLQYICRRRTVVRNDAQGIPEEIKEDIPCRPTELIPTLKDILLSIDDADWSRSSFEEHVSPFFNGIFEKVKGKESIGVWGYSLLRWILAGLQSGPTAFPMMEILGKEETMRRVDQAMDIAQRWEKSNVITKIRG</sequence>
<proteinExistence type="inferred from homology"/>
<evidence type="ECO:0000256" key="8">
    <source>
        <dbReference type="SAM" id="MobiDB-lite"/>
    </source>
</evidence>
<keyword evidence="4 7" id="KW-0067">ATP-binding</keyword>
<evidence type="ECO:0000256" key="7">
    <source>
        <dbReference type="RuleBase" id="RU363037"/>
    </source>
</evidence>
<keyword evidence="5 7" id="KW-0648">Protein biosynthesis</keyword>
<keyword evidence="12" id="KW-1185">Reference proteome</keyword>
<dbReference type="InterPro" id="IPR049940">
    <property type="entry name" value="GluQ/Sye"/>
</dbReference>
<keyword evidence="3 7" id="KW-0547">Nucleotide-binding</keyword>
<evidence type="ECO:0000259" key="9">
    <source>
        <dbReference type="Pfam" id="PF00749"/>
    </source>
</evidence>
<dbReference type="InterPro" id="IPR004527">
    <property type="entry name" value="Glu-tRNA-ligase_bac/mito"/>
</dbReference>
<accession>A0AAN9UFN9</accession>
<dbReference type="AlphaFoldDB" id="A0AAN9UFN9"/>
<dbReference type="GO" id="GO:0005524">
    <property type="term" value="F:ATP binding"/>
    <property type="evidence" value="ECO:0007669"/>
    <property type="project" value="UniProtKB-KW"/>
</dbReference>
<evidence type="ECO:0000256" key="5">
    <source>
        <dbReference type="ARBA" id="ARBA00022917"/>
    </source>
</evidence>
<evidence type="ECO:0000256" key="4">
    <source>
        <dbReference type="ARBA" id="ARBA00022840"/>
    </source>
</evidence>
<protein>
    <submittedName>
        <fullName evidence="11">Glutamate--tRNA ligase mitochondrial</fullName>
    </submittedName>
</protein>
<dbReference type="InterPro" id="IPR020751">
    <property type="entry name" value="aa-tRNA-synth_I_codon-bd_sub2"/>
</dbReference>
<keyword evidence="6 7" id="KW-0030">Aminoacyl-tRNA synthetase</keyword>
<feature type="domain" description="Aminoacyl-tRNA synthetase class I anticodon-binding" evidence="10">
    <location>
        <begin position="459"/>
        <end position="542"/>
    </location>
</feature>
<dbReference type="PANTHER" id="PTHR43311">
    <property type="entry name" value="GLUTAMATE--TRNA LIGASE"/>
    <property type="match status" value="1"/>
</dbReference>
<dbReference type="GO" id="GO:0006424">
    <property type="term" value="P:glutamyl-tRNA aminoacylation"/>
    <property type="evidence" value="ECO:0007669"/>
    <property type="project" value="InterPro"/>
</dbReference>
<dbReference type="GO" id="GO:0004818">
    <property type="term" value="F:glutamate-tRNA ligase activity"/>
    <property type="evidence" value="ECO:0007669"/>
    <property type="project" value="InterPro"/>
</dbReference>
<evidence type="ECO:0000313" key="11">
    <source>
        <dbReference type="EMBL" id="KAK7746071.1"/>
    </source>
</evidence>
<comment type="caution">
    <text evidence="11">The sequence shown here is derived from an EMBL/GenBank/DDBJ whole genome shotgun (WGS) entry which is preliminary data.</text>
</comment>
<dbReference type="GO" id="GO:0005739">
    <property type="term" value="C:mitochondrion"/>
    <property type="evidence" value="ECO:0007669"/>
    <property type="project" value="TreeGrafter"/>
</dbReference>
<dbReference type="Gene3D" id="3.40.50.620">
    <property type="entry name" value="HUPs"/>
    <property type="match status" value="1"/>
</dbReference>
<evidence type="ECO:0000256" key="6">
    <source>
        <dbReference type="ARBA" id="ARBA00023146"/>
    </source>
</evidence>
<feature type="region of interest" description="Disordered" evidence="8">
    <location>
        <begin position="348"/>
        <end position="371"/>
    </location>
</feature>
<feature type="domain" description="Glutamyl/glutaminyl-tRNA synthetase class Ib catalytic" evidence="9">
    <location>
        <begin position="14"/>
        <end position="296"/>
    </location>
</feature>
<dbReference type="NCBIfam" id="TIGR00464">
    <property type="entry name" value="gltX_bact"/>
    <property type="match status" value="1"/>
</dbReference>
<reference evidence="11 12" key="1">
    <citation type="submission" date="2024-02" db="EMBL/GenBank/DDBJ databases">
        <title>De novo assembly and annotation of 12 fungi associated with fruit tree decline syndrome in Ontario, Canada.</title>
        <authorList>
            <person name="Sulman M."/>
            <person name="Ellouze W."/>
            <person name="Ilyukhin E."/>
        </authorList>
    </citation>
    <scope>NUCLEOTIDE SEQUENCE [LARGE SCALE GENOMIC DNA]</scope>
    <source>
        <strain evidence="11 12">M11/M66-122</strain>
    </source>
</reference>
<gene>
    <name evidence="11" type="primary">MSE1</name>
    <name evidence="11" type="ORF">SLS62_009596</name>
</gene>
<dbReference type="Pfam" id="PF00749">
    <property type="entry name" value="tRNA-synt_1c"/>
    <property type="match status" value="1"/>
</dbReference>
<keyword evidence="2 7" id="KW-0436">Ligase</keyword>
<dbReference type="SUPFAM" id="SSF48163">
    <property type="entry name" value="An anticodon-binding domain of class I aminoacyl-tRNA synthetases"/>
    <property type="match status" value="1"/>
</dbReference>
<dbReference type="InterPro" id="IPR000924">
    <property type="entry name" value="Glu/Gln-tRNA-synth"/>
</dbReference>
<dbReference type="Pfam" id="PF19269">
    <property type="entry name" value="Anticodon_2"/>
    <property type="match status" value="1"/>
</dbReference>
<dbReference type="InterPro" id="IPR020058">
    <property type="entry name" value="Glu/Gln-tRNA-synth_Ib_cat-dom"/>
</dbReference>
<evidence type="ECO:0000313" key="12">
    <source>
        <dbReference type="Proteomes" id="UP001320420"/>
    </source>
</evidence>
<dbReference type="InterPro" id="IPR014729">
    <property type="entry name" value="Rossmann-like_a/b/a_fold"/>
</dbReference>
<dbReference type="EMBL" id="JAKJXP020000103">
    <property type="protein sequence ID" value="KAK7746071.1"/>
    <property type="molecule type" value="Genomic_DNA"/>
</dbReference>
<name>A0AAN9UFN9_9PEZI</name>
<evidence type="ECO:0000256" key="2">
    <source>
        <dbReference type="ARBA" id="ARBA00022598"/>
    </source>
</evidence>
<dbReference type="SUPFAM" id="SSF52374">
    <property type="entry name" value="Nucleotidylyl transferase"/>
    <property type="match status" value="1"/>
</dbReference>
<dbReference type="InterPro" id="IPR045462">
    <property type="entry name" value="aa-tRNA-synth_I_cd-bd"/>
</dbReference>
<evidence type="ECO:0000256" key="3">
    <source>
        <dbReference type="ARBA" id="ARBA00022741"/>
    </source>
</evidence>
<dbReference type="InterPro" id="IPR008925">
    <property type="entry name" value="aa_tRNA-synth_I_cd-bd_sf"/>
</dbReference>
<dbReference type="PRINTS" id="PR00987">
    <property type="entry name" value="TRNASYNTHGLU"/>
</dbReference>
<evidence type="ECO:0000256" key="1">
    <source>
        <dbReference type="ARBA" id="ARBA00007894"/>
    </source>
</evidence>
<dbReference type="Gene3D" id="1.10.10.350">
    <property type="match status" value="1"/>
</dbReference>
<dbReference type="Proteomes" id="UP001320420">
    <property type="component" value="Unassembled WGS sequence"/>
</dbReference>
<dbReference type="PANTHER" id="PTHR43311:SF2">
    <property type="entry name" value="GLUTAMATE--TRNA LIGASE, MITOCHONDRIAL-RELATED"/>
    <property type="match status" value="1"/>
</dbReference>
<organism evidence="11 12">
    <name type="scientific">Diatrype stigma</name>
    <dbReference type="NCBI Taxonomy" id="117547"/>
    <lineage>
        <taxon>Eukaryota</taxon>
        <taxon>Fungi</taxon>
        <taxon>Dikarya</taxon>
        <taxon>Ascomycota</taxon>
        <taxon>Pezizomycotina</taxon>
        <taxon>Sordariomycetes</taxon>
        <taxon>Xylariomycetidae</taxon>
        <taxon>Xylariales</taxon>
        <taxon>Diatrypaceae</taxon>
        <taxon>Diatrype</taxon>
    </lineage>
</organism>
<comment type="similarity">
    <text evidence="1">Belongs to the class-I aminoacyl-tRNA synthetase family. Glutamate--tRNA ligase type 1 subfamily.</text>
</comment>
<dbReference type="GO" id="GO:0000049">
    <property type="term" value="F:tRNA binding"/>
    <property type="evidence" value="ECO:0007669"/>
    <property type="project" value="InterPro"/>
</dbReference>